<dbReference type="SMART" id="SM00912">
    <property type="entry name" value="Haemagg_act"/>
    <property type="match status" value="1"/>
</dbReference>
<dbReference type="PANTHER" id="PTHR12338">
    <property type="entry name" value="AUTOTRANSPORTER"/>
    <property type="match status" value="1"/>
</dbReference>
<reference evidence="3" key="1">
    <citation type="submission" date="2015-03" db="EMBL/GenBank/DDBJ databases">
        <title>Draft genome sequence of a novel methanotroph (Sn10-6) isolated from flooded ricefield rhizosphere in India.</title>
        <authorList>
            <person name="Pandit P.S."/>
            <person name="Pore S.D."/>
            <person name="Arora P."/>
            <person name="Kapse N.G."/>
            <person name="Dhakephalkar P.K."/>
            <person name="Rahalkar M.C."/>
        </authorList>
    </citation>
    <scope>NUCLEOTIDE SEQUENCE [LARGE SCALE GENOMIC DNA]</scope>
    <source>
        <strain evidence="3">Sn10-6</strain>
    </source>
</reference>
<organism evidence="2 3">
    <name type="scientific">Methylocucumis oryzae</name>
    <dbReference type="NCBI Taxonomy" id="1632867"/>
    <lineage>
        <taxon>Bacteria</taxon>
        <taxon>Pseudomonadati</taxon>
        <taxon>Pseudomonadota</taxon>
        <taxon>Gammaproteobacteria</taxon>
        <taxon>Methylococcales</taxon>
        <taxon>Methylococcaceae</taxon>
        <taxon>Methylocucumis</taxon>
    </lineage>
</organism>
<dbReference type="EMBL" id="LAJX01000106">
    <property type="protein sequence ID" value="KJV06494.1"/>
    <property type="molecule type" value="Genomic_DNA"/>
</dbReference>
<proteinExistence type="predicted"/>
<dbReference type="OrthoDB" id="218680at2"/>
<dbReference type="InterPro" id="IPR011050">
    <property type="entry name" value="Pectin_lyase_fold/virulence"/>
</dbReference>
<dbReference type="SUPFAM" id="SSF51126">
    <property type="entry name" value="Pectin lyase-like"/>
    <property type="match status" value="1"/>
</dbReference>
<feature type="domain" description="Filamentous haemagglutinin FhaB/tRNA nuclease CdiA-like TPS" evidence="1">
    <location>
        <begin position="49"/>
        <end position="161"/>
    </location>
</feature>
<dbReference type="Proteomes" id="UP000033684">
    <property type="component" value="Unassembled WGS sequence"/>
</dbReference>
<accession>A0A0F3ILQ2</accession>
<dbReference type="PATRIC" id="fig|1632867.3.peg.231"/>
<gene>
    <name evidence="2" type="ORF">VZ94_10840</name>
</gene>
<dbReference type="Pfam" id="PF05860">
    <property type="entry name" value="TPS"/>
    <property type="match status" value="1"/>
</dbReference>
<dbReference type="InterPro" id="IPR050909">
    <property type="entry name" value="Bact_Autotransporter_VF"/>
</dbReference>
<evidence type="ECO:0000313" key="2">
    <source>
        <dbReference type="EMBL" id="KJV06494.1"/>
    </source>
</evidence>
<dbReference type="NCBIfam" id="TIGR01901">
    <property type="entry name" value="adhes_NPXG"/>
    <property type="match status" value="1"/>
</dbReference>
<evidence type="ECO:0000313" key="3">
    <source>
        <dbReference type="Proteomes" id="UP000033684"/>
    </source>
</evidence>
<sequence>MILASLSESNRLYRGKLKSLTAAIKTLLASSMVLSPAYAELPVPSQSVTLSATPVEIASQGSALASVAGQSMTITQTTDKAGIDWQSFNIGSNNSVRFDQPAATSVVLNTIHQADASQIMGSLTANGQVYLVNQNGFVFGKNSEVNVNSLVATTLGISDNTLKNGLTQAFNDNGSAALQGSGETYLKDSAGHYLLDEQGQKIKIQIYLEPGANISTNAAGGRVIIAAPVITNAGTITTPDGQTILAAAKDKVYLQEAGTDSDIRGLLVEVGKGGKVDNLGQVLAERGNVSVMGFAVNQQGIASATTSVNLNGSVRLLAREGIQDPSATGGKLLPQATVRTAAEDDGLGTSAQVHLAPGSLTSVQLDADKTETAIDAQTQSRSQIELSGHDVIFAQGSKVLAHSGDITAQAIDDPTDASVKGNARIFMASGSVIDASGVKEVAVPVARNTVDVELRKFELRDSPLQRDGVLYGQTVHVDLRDADLTYDSEGVLTSASIPVADIKGAVDRIARNIDERSTSGGTVSFASTGDVVTQTGSLIDFSGGSVAYQDGYVATTQLVHNGQLIEISQADPDQVYDAIYGQIRVNHAQWGVSETWAIPGLASKHFETGYTEGKAGGQLTINAYEALLNGDLDGSTVAGTWQRQPEQQAQGSLLSLDLSQNSLLSVQDITLTQATQNADINFTDVIARANDNDGQAIALLLSAELLQRSGVSRLHLTSNGVLRLVEQTHLQLPEHGELTAAATGFELHGEISAPSGTVELKPVSVADTLLPSAMTLGESAHIDVSGTWVNDYLDSQHQASLATIASDGGQVTLTTEQRDLSMSPGSRIDVSGGAWLNTGNQVTPGAAGSIALTAANHDSGGQAANLVLQGELLGYGLKQGGELSLSSSAVFIGADNGQSANTHPAIKPLVLSQDFFNQGGFADYNMTATVLGLTVADGTHITPRQQNLLLTGNLAQQATGSELEAFSTVTELPDEYRQPVSLSLNFQELTGQDQSQVLSVGQNALIQAEPGATMSLASDTSIWLDGGIHAPAGTINLTINTPSGGDKGFASGQGIWLGAQSALIAKGQFQPDDNPYGLVTGDVLAGGNVNITAKRGYIVSQAGSVINVSGTSARLDFTESDGVVSRKIASAGGSIALSAGEGIIADGGFYGHAGGNGVEGGSLSVTLNRNFRNKPTIAVAGGLFPDDINPNLPREIVVNAEPGLAGAGLNHTKAPNADTYSGRALLNANKLNQGGFASLQLTTDVLGAKGSYAGAVRFNGPVTLSADKQIILDTPTLKTDAENSIILNTAYAQMGSSTSRIDTETNEGQFSSTLAPNAKTGTGEFIVNAQGIELIGGLSFDGFDQVQLNSAGDVRAVGIRTRSDTKDYLGEFKLAGDLTINASQLYTPTLSDYKISLTGDNTTLTVQSNLQAAAPVYSAGSRLTLKAANIVQQGVIKAPFGELALTASKQLTLAAGSLTSVSGDGLTVLFGQGSGGENWLYPLDSTGGSNRVIASPPEKQIQLTGDNIAFATGAKLDVAGGGELYAYEFISGNGGSVDVLNPNAAGYTEKYAVLPNLANALSPYNPTEWESSGLSVGDSVYLSAGSGLAAGWYTLLPAHYALLPGAYLVTPKAGYQDIPENTVLSDIAGRTVVAGRFGTAATGDGEARWHGFTVESGRIARTQSEYKDYTANQFFSAETSSSNTKPKDAGRLAISAQTGLTLAGELSAQAAQGGIGGQVDISAQHLAIVATDAASNQDEGVVALAADDLNRLDAPSLLLGGTRTKTATGQKNYRYRANDYVG</sequence>
<dbReference type="InterPro" id="IPR012334">
    <property type="entry name" value="Pectin_lyas_fold"/>
</dbReference>
<reference evidence="2 3" key="2">
    <citation type="journal article" date="2016" name="Microb. Ecol.">
        <title>Genome Characteristics of a Novel Type I Methanotroph (Sn10-6) Isolated from a Flooded Indian Rice Field.</title>
        <authorList>
            <person name="Rahalkar M.C."/>
            <person name="Pandit P.S."/>
            <person name="Dhakephalkar P.K."/>
            <person name="Pore S."/>
            <person name="Arora P."/>
            <person name="Kapse N."/>
        </authorList>
    </citation>
    <scope>NUCLEOTIDE SEQUENCE [LARGE SCALE GENOMIC DNA]</scope>
    <source>
        <strain evidence="2 3">Sn10-6</strain>
    </source>
</reference>
<evidence type="ECO:0000259" key="1">
    <source>
        <dbReference type="SMART" id="SM00912"/>
    </source>
</evidence>
<dbReference type="Gene3D" id="2.160.20.10">
    <property type="entry name" value="Single-stranded right-handed beta-helix, Pectin lyase-like"/>
    <property type="match status" value="1"/>
</dbReference>
<comment type="caution">
    <text evidence="2">The sequence shown here is derived from an EMBL/GenBank/DDBJ whole genome shotgun (WGS) entry which is preliminary data.</text>
</comment>
<name>A0A0F3ILQ2_9GAMM</name>
<protein>
    <recommendedName>
        <fullName evidence="1">Filamentous haemagglutinin FhaB/tRNA nuclease CdiA-like TPS domain-containing protein</fullName>
    </recommendedName>
</protein>
<dbReference type="RefSeq" id="WP_045779248.1">
    <property type="nucleotide sequence ID" value="NZ_LAJX01000106.1"/>
</dbReference>
<dbReference type="PANTHER" id="PTHR12338:SF5">
    <property type="entry name" value="ANTIGEN 43-RELATED"/>
    <property type="match status" value="1"/>
</dbReference>
<keyword evidence="3" id="KW-1185">Reference proteome</keyword>
<dbReference type="InterPro" id="IPR008638">
    <property type="entry name" value="FhaB/CdiA-like_TPS"/>
</dbReference>